<evidence type="ECO:0000313" key="3">
    <source>
        <dbReference type="Proteomes" id="UP001500902"/>
    </source>
</evidence>
<evidence type="ECO:0008006" key="4">
    <source>
        <dbReference type="Google" id="ProtNLM"/>
    </source>
</evidence>
<feature type="compositionally biased region" description="Basic and acidic residues" evidence="1">
    <location>
        <begin position="54"/>
        <end position="66"/>
    </location>
</feature>
<feature type="region of interest" description="Disordered" evidence="1">
    <location>
        <begin position="40"/>
        <end position="99"/>
    </location>
</feature>
<feature type="compositionally biased region" description="Basic residues" evidence="1">
    <location>
        <begin position="67"/>
        <end position="78"/>
    </location>
</feature>
<evidence type="ECO:0000313" key="2">
    <source>
        <dbReference type="EMBL" id="GAA3661772.1"/>
    </source>
</evidence>
<sequence length="99" mass="11096">MRLYNPATGRFLQIDPVVGGSANAYDYCGADSVHELDLNGTDEFPGGRGGGSDITHERGTTEENINRSRRHHRHRRAVHDRVGPPHVRHRVAEDDRQDS</sequence>
<reference evidence="3" key="1">
    <citation type="journal article" date="2019" name="Int. J. Syst. Evol. Microbiol.">
        <title>The Global Catalogue of Microorganisms (GCM) 10K type strain sequencing project: providing services to taxonomists for standard genome sequencing and annotation.</title>
        <authorList>
            <consortium name="The Broad Institute Genomics Platform"/>
            <consortium name="The Broad Institute Genome Sequencing Center for Infectious Disease"/>
            <person name="Wu L."/>
            <person name="Ma J."/>
        </authorList>
    </citation>
    <scope>NUCLEOTIDE SEQUENCE [LARGE SCALE GENOMIC DNA]</scope>
    <source>
        <strain evidence="3">JCM 16904</strain>
    </source>
</reference>
<dbReference type="EMBL" id="BAAAZP010000049">
    <property type="protein sequence ID" value="GAA3661772.1"/>
    <property type="molecule type" value="Genomic_DNA"/>
</dbReference>
<protein>
    <recommendedName>
        <fullName evidence="4">RHS repeat-associated core domain-containing protein</fullName>
    </recommendedName>
</protein>
<accession>A0ABP7BK68</accession>
<dbReference type="Proteomes" id="UP001500902">
    <property type="component" value="Unassembled WGS sequence"/>
</dbReference>
<dbReference type="InterPro" id="IPR022385">
    <property type="entry name" value="Rhs_assc_core"/>
</dbReference>
<name>A0ABP7BK68_9ACTN</name>
<feature type="compositionally biased region" description="Basic and acidic residues" evidence="1">
    <location>
        <begin position="90"/>
        <end position="99"/>
    </location>
</feature>
<proteinExistence type="predicted"/>
<gene>
    <name evidence="2" type="ORF">GCM10022224_026630</name>
</gene>
<keyword evidence="3" id="KW-1185">Reference proteome</keyword>
<organism evidence="2 3">
    <name type="scientific">Nonomuraea antimicrobica</name>
    <dbReference type="NCBI Taxonomy" id="561173"/>
    <lineage>
        <taxon>Bacteria</taxon>
        <taxon>Bacillati</taxon>
        <taxon>Actinomycetota</taxon>
        <taxon>Actinomycetes</taxon>
        <taxon>Streptosporangiales</taxon>
        <taxon>Streptosporangiaceae</taxon>
        <taxon>Nonomuraea</taxon>
    </lineage>
</organism>
<evidence type="ECO:0000256" key="1">
    <source>
        <dbReference type="SAM" id="MobiDB-lite"/>
    </source>
</evidence>
<dbReference type="NCBIfam" id="TIGR03696">
    <property type="entry name" value="Rhs_assc_core"/>
    <property type="match status" value="1"/>
</dbReference>
<comment type="caution">
    <text evidence="2">The sequence shown here is derived from an EMBL/GenBank/DDBJ whole genome shotgun (WGS) entry which is preliminary data.</text>
</comment>
<dbReference type="Gene3D" id="2.180.10.10">
    <property type="entry name" value="RHS repeat-associated core"/>
    <property type="match status" value="1"/>
</dbReference>